<organism evidence="1 2">
    <name type="scientific">Cirrhinus molitorella</name>
    <name type="common">mud carp</name>
    <dbReference type="NCBI Taxonomy" id="172907"/>
    <lineage>
        <taxon>Eukaryota</taxon>
        <taxon>Metazoa</taxon>
        <taxon>Chordata</taxon>
        <taxon>Craniata</taxon>
        <taxon>Vertebrata</taxon>
        <taxon>Euteleostomi</taxon>
        <taxon>Actinopterygii</taxon>
        <taxon>Neopterygii</taxon>
        <taxon>Teleostei</taxon>
        <taxon>Ostariophysi</taxon>
        <taxon>Cypriniformes</taxon>
        <taxon>Cyprinidae</taxon>
        <taxon>Labeoninae</taxon>
        <taxon>Labeonini</taxon>
        <taxon>Cirrhinus</taxon>
    </lineage>
</organism>
<protein>
    <submittedName>
        <fullName evidence="1">Uncharacterized protein</fullName>
    </submittedName>
</protein>
<evidence type="ECO:0000313" key="1">
    <source>
        <dbReference type="EMBL" id="KAK2876390.1"/>
    </source>
</evidence>
<accession>A0AA88PAE5</accession>
<keyword evidence="2" id="KW-1185">Reference proteome</keyword>
<dbReference type="Proteomes" id="UP001187343">
    <property type="component" value="Unassembled WGS sequence"/>
</dbReference>
<sequence>MTSQVQDVVVAGSQSSNFLLPKENSGKASRDSQWWAYTPAGRPAKQRLESMELLGPELGFSPSLCLRHVGGGFLTHGSRSHRTMKVLSVCAPLLRRYECDVTAHEPTHSSQAKSQTHIHRQSRRTELALINTCFHEHVPPRPG</sequence>
<dbReference type="AlphaFoldDB" id="A0AA88PAE5"/>
<evidence type="ECO:0000313" key="2">
    <source>
        <dbReference type="Proteomes" id="UP001187343"/>
    </source>
</evidence>
<dbReference type="EMBL" id="JAUYZG010000020">
    <property type="protein sequence ID" value="KAK2876390.1"/>
    <property type="molecule type" value="Genomic_DNA"/>
</dbReference>
<reference evidence="1" key="1">
    <citation type="submission" date="2023-08" db="EMBL/GenBank/DDBJ databases">
        <title>Chromosome-level Genome Assembly of mud carp (Cirrhinus molitorella).</title>
        <authorList>
            <person name="Liu H."/>
        </authorList>
    </citation>
    <scope>NUCLEOTIDE SEQUENCE</scope>
    <source>
        <strain evidence="1">Prfri</strain>
        <tissue evidence="1">Muscle</tissue>
    </source>
</reference>
<name>A0AA88PAE5_9TELE</name>
<proteinExistence type="predicted"/>
<comment type="caution">
    <text evidence="1">The sequence shown here is derived from an EMBL/GenBank/DDBJ whole genome shotgun (WGS) entry which is preliminary data.</text>
</comment>
<gene>
    <name evidence="1" type="ORF">Q8A67_020486</name>
</gene>